<keyword evidence="4" id="KW-0129">CBS domain</keyword>
<dbReference type="Pfam" id="PF00984">
    <property type="entry name" value="UDPG_MGDP_dh"/>
    <property type="match status" value="1"/>
</dbReference>
<dbReference type="SUPFAM" id="SSF54631">
    <property type="entry name" value="CBS-domain pair"/>
    <property type="match status" value="1"/>
</dbReference>
<keyword evidence="5" id="KW-0812">Transmembrane</keyword>
<dbReference type="AlphaFoldDB" id="A0A2H0TEJ3"/>
<dbReference type="Pfam" id="PF03720">
    <property type="entry name" value="UDPG_MGDP_dh_C"/>
    <property type="match status" value="1"/>
</dbReference>
<dbReference type="InterPro" id="IPR000644">
    <property type="entry name" value="CBS_dom"/>
</dbReference>
<organism evidence="7 8">
    <name type="scientific">Candidatus Niyogibacteria bacterium CG10_big_fil_rev_8_21_14_0_10_46_36</name>
    <dbReference type="NCBI Taxonomy" id="1974726"/>
    <lineage>
        <taxon>Bacteria</taxon>
        <taxon>Candidatus Niyogiibacteriota</taxon>
    </lineage>
</organism>
<dbReference type="GO" id="GO:0051287">
    <property type="term" value="F:NAD binding"/>
    <property type="evidence" value="ECO:0007669"/>
    <property type="project" value="InterPro"/>
</dbReference>
<dbReference type="InterPro" id="IPR028359">
    <property type="entry name" value="UDP_ManNAc/GlcNAc_DH"/>
</dbReference>
<dbReference type="InterPro" id="IPR014027">
    <property type="entry name" value="UDP-Glc/GDP-Man_DH_C"/>
</dbReference>
<keyword evidence="3" id="KW-0520">NAD</keyword>
<evidence type="ECO:0000256" key="5">
    <source>
        <dbReference type="SAM" id="Phobius"/>
    </source>
</evidence>
<dbReference type="PANTHER" id="PTHR43491:SF2">
    <property type="entry name" value="UDP-N-ACETYL-D-MANNOSAMINE DEHYDROGENASE"/>
    <property type="match status" value="1"/>
</dbReference>
<dbReference type="PIRSF" id="PIRSF000124">
    <property type="entry name" value="UDPglc_GDPman_dh"/>
    <property type="match status" value="1"/>
</dbReference>
<evidence type="ECO:0000313" key="7">
    <source>
        <dbReference type="EMBL" id="PIR69978.1"/>
    </source>
</evidence>
<dbReference type="NCBIfam" id="TIGR03026">
    <property type="entry name" value="NDP-sugDHase"/>
    <property type="match status" value="1"/>
</dbReference>
<dbReference type="PIRSF" id="PIRSF500136">
    <property type="entry name" value="UDP_ManNAc_DH"/>
    <property type="match status" value="1"/>
</dbReference>
<dbReference type="InterPro" id="IPR036220">
    <property type="entry name" value="UDP-Glc/GDP-Man_DH_C_sf"/>
</dbReference>
<evidence type="ECO:0000256" key="2">
    <source>
        <dbReference type="ARBA" id="ARBA00023002"/>
    </source>
</evidence>
<keyword evidence="5" id="KW-1133">Transmembrane helix</keyword>
<keyword evidence="2" id="KW-0560">Oxidoreductase</keyword>
<dbReference type="GO" id="GO:0016616">
    <property type="term" value="F:oxidoreductase activity, acting on the CH-OH group of donors, NAD or NADP as acceptor"/>
    <property type="evidence" value="ECO:0007669"/>
    <property type="project" value="InterPro"/>
</dbReference>
<dbReference type="InterPro" id="IPR001732">
    <property type="entry name" value="UDP-Glc/GDP-Man_DH_N"/>
</dbReference>
<dbReference type="EMBL" id="PFCO01000001">
    <property type="protein sequence ID" value="PIR69978.1"/>
    <property type="molecule type" value="Genomic_DNA"/>
</dbReference>
<dbReference type="InterPro" id="IPR036291">
    <property type="entry name" value="NAD(P)-bd_dom_sf"/>
</dbReference>
<proteinExistence type="inferred from homology"/>
<evidence type="ECO:0000313" key="8">
    <source>
        <dbReference type="Proteomes" id="UP000231503"/>
    </source>
</evidence>
<dbReference type="SUPFAM" id="SSF48179">
    <property type="entry name" value="6-phosphogluconate dehydrogenase C-terminal domain-like"/>
    <property type="match status" value="1"/>
</dbReference>
<dbReference type="InterPro" id="IPR046342">
    <property type="entry name" value="CBS_dom_sf"/>
</dbReference>
<gene>
    <name evidence="7" type="ORF">COU47_00910</name>
</gene>
<dbReference type="Gene3D" id="3.10.580.10">
    <property type="entry name" value="CBS-domain"/>
    <property type="match status" value="1"/>
</dbReference>
<dbReference type="InterPro" id="IPR014026">
    <property type="entry name" value="UDP-Glc/GDP-Man_DH_dimer"/>
</dbReference>
<dbReference type="Proteomes" id="UP000231503">
    <property type="component" value="Unassembled WGS sequence"/>
</dbReference>
<protein>
    <submittedName>
        <fullName evidence="7">Nucleotide sugar dehydrogenase</fullName>
    </submittedName>
</protein>
<accession>A0A2H0TEJ3</accession>
<evidence type="ECO:0000256" key="4">
    <source>
        <dbReference type="PROSITE-ProRule" id="PRU00703"/>
    </source>
</evidence>
<feature type="transmembrane region" description="Helical" evidence="5">
    <location>
        <begin position="140"/>
        <end position="161"/>
    </location>
</feature>
<dbReference type="InterPro" id="IPR017476">
    <property type="entry name" value="UDP-Glc/GDP-Man"/>
</dbReference>
<evidence type="ECO:0000259" key="6">
    <source>
        <dbReference type="PROSITE" id="PS51371"/>
    </source>
</evidence>
<sequence>MNKRIQSILLHPHHTIKDAMKKMEEGKKIGPSAPWGICLIVDEKKKLKGVVTDGDIRQALLAGHTLSTPVSSIMTKNPLTVKSASLPKDMLIDLHHEFKNRNATENKYHQIVIVHENGAVEDVVTPFELWRRSELKTKNVAIIGLGYVGLTLGLSFADLGIKVFGIDTSAHVVKQLTKGVPHFYEKGLDALLKKHINKNLFVKKTLSKNESDIYIICVGTATDEKNNMISSYIKNAAHAVGKALKAHDLIVLRSTVVVGTTRDIVVPILEKESGLKAGRDFFIAFAPERTAQGKALEELRTLPQVIGGLNKQSLDYTAQLFQPLTNTIISVSSMEAAETVKLLNNTFRDISFSFSNEVAQICDRMNLNTMEIIRAANEGYPRNPIPYPSPGVGGSCLVKDPYIFAESAKKVNYKAQLPLVSRAINQHMVDFVHEKVHAFCKRNKKSAKHAKIFIVGMAFKGSPETSDIRNSTAVDITKKLQRTYKNIVAYDPVATSYDLKKLGIKIAPSLAAGFKNADCVLLLNNHHSYKNIDIHKATQAMNTPSLLLDGWSVFAPQDFAHFDHITYDGLGVGQLPQ</sequence>
<dbReference type="PROSITE" id="PS51371">
    <property type="entry name" value="CBS"/>
    <property type="match status" value="1"/>
</dbReference>
<reference evidence="8" key="1">
    <citation type="submission" date="2017-09" db="EMBL/GenBank/DDBJ databases">
        <title>Depth-based differentiation of microbial function through sediment-hosted aquifers and enrichment of novel symbionts in the deep terrestrial subsurface.</title>
        <authorList>
            <person name="Probst A.J."/>
            <person name="Ladd B."/>
            <person name="Jarett J.K."/>
            <person name="Geller-Mcgrath D.E."/>
            <person name="Sieber C.M.K."/>
            <person name="Emerson J.B."/>
            <person name="Anantharaman K."/>
            <person name="Thomas B.C."/>
            <person name="Malmstrom R."/>
            <person name="Stieglmeier M."/>
            <person name="Klingl A."/>
            <person name="Woyke T."/>
            <person name="Ryan C.M."/>
            <person name="Banfield J.F."/>
        </authorList>
    </citation>
    <scope>NUCLEOTIDE SEQUENCE [LARGE SCALE GENOMIC DNA]</scope>
</reference>
<name>A0A2H0TEJ3_9BACT</name>
<dbReference type="SMART" id="SM00984">
    <property type="entry name" value="UDPG_MGDP_dh_C"/>
    <property type="match status" value="1"/>
</dbReference>
<feature type="domain" description="CBS" evidence="6">
    <location>
        <begin position="1"/>
        <end position="66"/>
    </location>
</feature>
<comment type="caution">
    <text evidence="7">The sequence shown here is derived from an EMBL/GenBank/DDBJ whole genome shotgun (WGS) entry which is preliminary data.</text>
</comment>
<dbReference type="Pfam" id="PF00571">
    <property type="entry name" value="CBS"/>
    <property type="match status" value="1"/>
</dbReference>
<dbReference type="Pfam" id="PF03721">
    <property type="entry name" value="UDPG_MGDP_dh_N"/>
    <property type="match status" value="1"/>
</dbReference>
<dbReference type="GO" id="GO:0016628">
    <property type="term" value="F:oxidoreductase activity, acting on the CH-CH group of donors, NAD or NADP as acceptor"/>
    <property type="evidence" value="ECO:0007669"/>
    <property type="project" value="InterPro"/>
</dbReference>
<comment type="similarity">
    <text evidence="1">Belongs to the UDP-glucose/GDP-mannose dehydrogenase family.</text>
</comment>
<dbReference type="SUPFAM" id="SSF52413">
    <property type="entry name" value="UDP-glucose/GDP-mannose dehydrogenase C-terminal domain"/>
    <property type="match status" value="1"/>
</dbReference>
<evidence type="ECO:0000256" key="3">
    <source>
        <dbReference type="ARBA" id="ARBA00023027"/>
    </source>
</evidence>
<dbReference type="SUPFAM" id="SSF51735">
    <property type="entry name" value="NAD(P)-binding Rossmann-fold domains"/>
    <property type="match status" value="1"/>
</dbReference>
<dbReference type="GO" id="GO:0000271">
    <property type="term" value="P:polysaccharide biosynthetic process"/>
    <property type="evidence" value="ECO:0007669"/>
    <property type="project" value="InterPro"/>
</dbReference>
<dbReference type="SMART" id="SM00116">
    <property type="entry name" value="CBS"/>
    <property type="match status" value="1"/>
</dbReference>
<dbReference type="InterPro" id="IPR008927">
    <property type="entry name" value="6-PGluconate_DH-like_C_sf"/>
</dbReference>
<dbReference type="Gene3D" id="3.40.50.720">
    <property type="entry name" value="NAD(P)-binding Rossmann-like Domain"/>
    <property type="match status" value="2"/>
</dbReference>
<keyword evidence="5" id="KW-0472">Membrane</keyword>
<dbReference type="PANTHER" id="PTHR43491">
    <property type="entry name" value="UDP-N-ACETYL-D-MANNOSAMINE DEHYDROGENASE"/>
    <property type="match status" value="1"/>
</dbReference>
<evidence type="ECO:0000256" key="1">
    <source>
        <dbReference type="ARBA" id="ARBA00006601"/>
    </source>
</evidence>